<evidence type="ECO:0000256" key="1">
    <source>
        <dbReference type="ARBA" id="ARBA00004141"/>
    </source>
</evidence>
<name>A0A9P5HJW4_9HYPO</name>
<feature type="transmembrane region" description="Helical" evidence="7">
    <location>
        <begin position="369"/>
        <end position="389"/>
    </location>
</feature>
<keyword evidence="3 7" id="KW-0812">Transmembrane</keyword>
<evidence type="ECO:0000256" key="6">
    <source>
        <dbReference type="SAM" id="MobiDB-lite"/>
    </source>
</evidence>
<dbReference type="InterPro" id="IPR001248">
    <property type="entry name" value="Pur-cyt_permease"/>
</dbReference>
<comment type="caution">
    <text evidence="8">The sequence shown here is derived from an EMBL/GenBank/DDBJ whole genome shotgun (WGS) entry which is preliminary data.</text>
</comment>
<evidence type="ECO:0000313" key="9">
    <source>
        <dbReference type="Proteomes" id="UP000722485"/>
    </source>
</evidence>
<proteinExistence type="inferred from homology"/>
<feature type="transmembrane region" description="Helical" evidence="7">
    <location>
        <begin position="480"/>
        <end position="499"/>
    </location>
</feature>
<evidence type="ECO:0000256" key="7">
    <source>
        <dbReference type="SAM" id="Phobius"/>
    </source>
</evidence>
<evidence type="ECO:0000256" key="5">
    <source>
        <dbReference type="ARBA" id="ARBA00023136"/>
    </source>
</evidence>
<keyword evidence="5 7" id="KW-0472">Membrane</keyword>
<evidence type="ECO:0000256" key="2">
    <source>
        <dbReference type="ARBA" id="ARBA00008974"/>
    </source>
</evidence>
<dbReference type="Gene3D" id="1.10.4160.10">
    <property type="entry name" value="Hydantoin permease"/>
    <property type="match status" value="1"/>
</dbReference>
<feature type="transmembrane region" description="Helical" evidence="7">
    <location>
        <begin position="450"/>
        <end position="468"/>
    </location>
</feature>
<feature type="transmembrane region" description="Helical" evidence="7">
    <location>
        <begin position="330"/>
        <end position="349"/>
    </location>
</feature>
<dbReference type="InterPro" id="IPR045225">
    <property type="entry name" value="Uracil/uridine/allantoin_perm"/>
</dbReference>
<protein>
    <recommendedName>
        <fullName evidence="10">Uracil permease</fullName>
    </recommendedName>
</protein>
<reference evidence="8" key="1">
    <citation type="submission" date="2020-03" db="EMBL/GenBank/DDBJ databases">
        <title>Draft Genome Sequence of Cylindrodendrum hubeiense.</title>
        <authorList>
            <person name="Buettner E."/>
            <person name="Kellner H."/>
        </authorList>
    </citation>
    <scope>NUCLEOTIDE SEQUENCE</scope>
    <source>
        <strain evidence="8">IHI 201604</strain>
    </source>
</reference>
<feature type="transmembrane region" description="Helical" evidence="7">
    <location>
        <begin position="75"/>
        <end position="95"/>
    </location>
</feature>
<evidence type="ECO:0000256" key="4">
    <source>
        <dbReference type="ARBA" id="ARBA00022989"/>
    </source>
</evidence>
<comment type="subcellular location">
    <subcellularLocation>
        <location evidence="1">Membrane</location>
        <topology evidence="1">Multi-pass membrane protein</topology>
    </subcellularLocation>
</comment>
<keyword evidence="9" id="KW-1185">Reference proteome</keyword>
<organism evidence="8 9">
    <name type="scientific">Cylindrodendrum hubeiense</name>
    <dbReference type="NCBI Taxonomy" id="595255"/>
    <lineage>
        <taxon>Eukaryota</taxon>
        <taxon>Fungi</taxon>
        <taxon>Dikarya</taxon>
        <taxon>Ascomycota</taxon>
        <taxon>Pezizomycotina</taxon>
        <taxon>Sordariomycetes</taxon>
        <taxon>Hypocreomycetidae</taxon>
        <taxon>Hypocreales</taxon>
        <taxon>Nectriaceae</taxon>
        <taxon>Cylindrodendrum</taxon>
    </lineage>
</organism>
<evidence type="ECO:0000256" key="3">
    <source>
        <dbReference type="ARBA" id="ARBA00022692"/>
    </source>
</evidence>
<dbReference type="FunFam" id="1.10.4160.10:FF:000001">
    <property type="entry name" value="Uracil permease, putative"/>
    <property type="match status" value="1"/>
</dbReference>
<dbReference type="Pfam" id="PF02133">
    <property type="entry name" value="Transp_cyt_pur"/>
    <property type="match status" value="1"/>
</dbReference>
<dbReference type="CDD" id="cd11482">
    <property type="entry name" value="SLC-NCS1sbd_NRT1-like"/>
    <property type="match status" value="1"/>
</dbReference>
<dbReference type="PANTHER" id="PTHR30618:SF1">
    <property type="entry name" value="URIDINE PERMEASE"/>
    <property type="match status" value="1"/>
</dbReference>
<dbReference type="EMBL" id="JAANBB010000032">
    <property type="protein sequence ID" value="KAF7554427.1"/>
    <property type="molecule type" value="Genomic_DNA"/>
</dbReference>
<dbReference type="GO" id="GO:0005886">
    <property type="term" value="C:plasma membrane"/>
    <property type="evidence" value="ECO:0007669"/>
    <property type="project" value="TreeGrafter"/>
</dbReference>
<feature type="compositionally biased region" description="Basic and acidic residues" evidence="6">
    <location>
        <begin position="543"/>
        <end position="552"/>
    </location>
</feature>
<feature type="transmembrane region" description="Helical" evidence="7">
    <location>
        <begin position="101"/>
        <end position="124"/>
    </location>
</feature>
<dbReference type="AlphaFoldDB" id="A0A9P5HJW4"/>
<keyword evidence="4 7" id="KW-1133">Transmembrane helix</keyword>
<accession>A0A9P5HJW4</accession>
<feature type="region of interest" description="Disordered" evidence="6">
    <location>
        <begin position="532"/>
        <end position="552"/>
    </location>
</feature>
<feature type="transmembrane region" description="Helical" evidence="7">
    <location>
        <begin position="173"/>
        <end position="192"/>
    </location>
</feature>
<feature type="transmembrane region" description="Helical" evidence="7">
    <location>
        <begin position="276"/>
        <end position="297"/>
    </location>
</feature>
<feature type="transmembrane region" description="Helical" evidence="7">
    <location>
        <begin position="401"/>
        <end position="420"/>
    </location>
</feature>
<comment type="similarity">
    <text evidence="2">Belongs to the purine-cytosine permease (2.A.39) family.</text>
</comment>
<evidence type="ECO:0008006" key="10">
    <source>
        <dbReference type="Google" id="ProtNLM"/>
    </source>
</evidence>
<dbReference type="Proteomes" id="UP000722485">
    <property type="component" value="Unassembled WGS sequence"/>
</dbReference>
<gene>
    <name evidence="8" type="ORF">G7Z17_g2889</name>
</gene>
<dbReference type="OrthoDB" id="2018619at2759"/>
<dbReference type="InterPro" id="IPR012681">
    <property type="entry name" value="NCS1"/>
</dbReference>
<dbReference type="GO" id="GO:0015205">
    <property type="term" value="F:nucleobase transmembrane transporter activity"/>
    <property type="evidence" value="ECO:0007669"/>
    <property type="project" value="TreeGrafter"/>
</dbReference>
<dbReference type="NCBIfam" id="TIGR00800">
    <property type="entry name" value="ncs1"/>
    <property type="match status" value="1"/>
</dbReference>
<evidence type="ECO:0000313" key="8">
    <source>
        <dbReference type="EMBL" id="KAF7554427.1"/>
    </source>
</evidence>
<sequence>MPKSFSHYLQKLEVNHGDGTSGEDVYLSNHDLQPIPKENRIWGKWTYGLFWFGECASVTSWTVAATGVKAGLAWWEAWICVILGHLIVALFMTAIGRGGAVYHLGFPTLARSSFGIFGSLWPIFNRNAMTIIWTGVQGVTAGNSIYVMLHAIFPSIAHVPNPFSADVTMTGGRMIGFVLGWLLTLFCAMFEVHKFRKLIMVKSVLMIGCLLAFFIWAIVEAKGVGPVINQPAQIPAGESHAWVFLTQLFIQAANFATFATNNSDLTRYARRPNDALWTQIIGMPVAFGVVGFFGIFVTSSSQVIFGEINWDPNGILDAFLTTDYSPRRRAGVFFIGLGFSFAQVTTQIFANLIAAGNDTAALLPRYVNIRRGAVICLVLSFAITPWNLLKTSFTFTSYLGSYQIFLSSIIGVILCDYFWVRRGYIVVPNLFTRDPKGLYWYHGGVNWRAYAAYVIGIIPCLPGFLFQVGVKSIPLGARRLYVFALPVGIIVSAITYAVICHFSPPPGGVMIGWQEDIDSDLILSGEDAEVKSFGEDTTPTKGGSEEKVMQQA</sequence>
<feature type="transmembrane region" description="Helical" evidence="7">
    <location>
        <begin position="131"/>
        <end position="153"/>
    </location>
</feature>
<dbReference type="PANTHER" id="PTHR30618">
    <property type="entry name" value="NCS1 FAMILY PURINE/PYRIMIDINE TRANSPORTER"/>
    <property type="match status" value="1"/>
</dbReference>
<feature type="transmembrane region" description="Helical" evidence="7">
    <location>
        <begin position="199"/>
        <end position="219"/>
    </location>
</feature>